<keyword evidence="3 6" id="KW-0436">Ligase</keyword>
<evidence type="ECO:0000256" key="1">
    <source>
        <dbReference type="ARBA" id="ARBA00004777"/>
    </source>
</evidence>
<dbReference type="InterPro" id="IPR000559">
    <property type="entry name" value="Formate_THF_ligase"/>
</dbReference>
<dbReference type="InterPro" id="IPR020628">
    <property type="entry name" value="Formate_THF_ligase_CS"/>
</dbReference>
<organism evidence="8 9">
    <name type="scientific">Halorubrum ruber</name>
    <dbReference type="NCBI Taxonomy" id="2982524"/>
    <lineage>
        <taxon>Archaea</taxon>
        <taxon>Methanobacteriati</taxon>
        <taxon>Methanobacteriota</taxon>
        <taxon>Stenosarchaea group</taxon>
        <taxon>Halobacteria</taxon>
        <taxon>Halobacteriales</taxon>
        <taxon>Haloferacaceae</taxon>
        <taxon>Halorubrum</taxon>
    </lineage>
</organism>
<evidence type="ECO:0000256" key="7">
    <source>
        <dbReference type="SAM" id="MobiDB-lite"/>
    </source>
</evidence>
<feature type="compositionally biased region" description="Low complexity" evidence="7">
    <location>
        <begin position="66"/>
        <end position="77"/>
    </location>
</feature>
<dbReference type="EC" id="6.3.4.3" evidence="6"/>
<dbReference type="PROSITE" id="PS00721">
    <property type="entry name" value="FTHFS_1"/>
    <property type="match status" value="1"/>
</dbReference>
<dbReference type="InterPro" id="IPR027417">
    <property type="entry name" value="P-loop_NTPase"/>
</dbReference>
<dbReference type="FunFam" id="3.30.1510.10:FF:000001">
    <property type="entry name" value="Formate--tetrahydrofolate ligase"/>
    <property type="match status" value="1"/>
</dbReference>
<keyword evidence="4 6" id="KW-0547">Nucleotide-binding</keyword>
<dbReference type="GO" id="GO:0004329">
    <property type="term" value="F:formate-tetrahydrofolate ligase activity"/>
    <property type="evidence" value="ECO:0007669"/>
    <property type="project" value="UniProtKB-UniRule"/>
</dbReference>
<evidence type="ECO:0000313" key="8">
    <source>
        <dbReference type="EMBL" id="QUO46694.1"/>
    </source>
</evidence>
<evidence type="ECO:0000256" key="5">
    <source>
        <dbReference type="ARBA" id="ARBA00022840"/>
    </source>
</evidence>
<dbReference type="Gene3D" id="3.10.410.10">
    <property type="entry name" value="Formyltetrahydrofolate synthetase, domain 3"/>
    <property type="match status" value="1"/>
</dbReference>
<sequence>MAPTDSASDATGTPESDLTVAQATDPRPIEDVAADLGLSPAEVERRGEGVAKLTHAAVREAVGGAADATNGASAAGGPAERGETAGSDGTTVLVTGMSPTPKGEGKTVTTVGLGQGLAALGERTAVAVREPSLGPVFGIKGGAAGGGYSQVLPMEAINLHFTGDIHALTAAHNLLAAALDNHLHQGNDADVDARRVHWPRALDVNDRALRETVVGLGGTASGVPREDEFVITAASELMAVLGLASDLEDLKARIGRIVLAVDADGEPVTPDDLGVTGAAAALLRDAFRPNLVQTVEGVPAFVHGGPFANIAHGTNTLVADRVGSALADYLVTEAGFGADLGAEKFGNIVAREGMVPDVAVVVATVRGAKRHGLEMWPTDFDALAEPDPDAVRAGVDNVAKHVSIAESFGVPTVAAINVFGDDTEAELAALEEAIADRGIPVVRSTAYRDGGAGATDLAELVRERAGTGSFSPLYDVDAPIREKIETVAREVYGAADVEYVDGAADDVERVEGWGYGDLPVCLSKTPYSLSGDAARTGVPEGWTLTIREVTPSAGAGFVVAKTADVMTMPGLPAEPAAEDIDVDADGEVTGLF</sequence>
<proteinExistence type="inferred from homology"/>
<dbReference type="GO" id="GO:0005524">
    <property type="term" value="F:ATP binding"/>
    <property type="evidence" value="ECO:0007669"/>
    <property type="project" value="UniProtKB-UniRule"/>
</dbReference>
<keyword evidence="5 6" id="KW-0067">ATP-binding</keyword>
<dbReference type="GeneID" id="64827610"/>
<comment type="similarity">
    <text evidence="6">Belongs to the formate--tetrahydrofolate ligase family.</text>
</comment>
<gene>
    <name evidence="6" type="primary">fhs</name>
    <name evidence="8" type="ORF">J7656_08680</name>
</gene>
<dbReference type="EMBL" id="CP073695">
    <property type="protein sequence ID" value="QUO46694.1"/>
    <property type="molecule type" value="Genomic_DNA"/>
</dbReference>
<accession>A0A8T8LIP3</accession>
<evidence type="ECO:0000256" key="6">
    <source>
        <dbReference type="HAMAP-Rule" id="MF_01543"/>
    </source>
</evidence>
<feature type="region of interest" description="Disordered" evidence="7">
    <location>
        <begin position="1"/>
        <end position="27"/>
    </location>
</feature>
<dbReference type="RefSeq" id="WP_211553050.1">
    <property type="nucleotide sequence ID" value="NZ_CP073695.1"/>
</dbReference>
<comment type="catalytic activity">
    <reaction evidence="6">
        <text>(6S)-5,6,7,8-tetrahydrofolate + formate + ATP = (6R)-10-formyltetrahydrofolate + ADP + phosphate</text>
        <dbReference type="Rhea" id="RHEA:20221"/>
        <dbReference type="ChEBI" id="CHEBI:15740"/>
        <dbReference type="ChEBI" id="CHEBI:30616"/>
        <dbReference type="ChEBI" id="CHEBI:43474"/>
        <dbReference type="ChEBI" id="CHEBI:57453"/>
        <dbReference type="ChEBI" id="CHEBI:195366"/>
        <dbReference type="ChEBI" id="CHEBI:456216"/>
        <dbReference type="EC" id="6.3.4.3"/>
    </reaction>
</comment>
<dbReference type="Gene3D" id="3.30.1510.10">
    <property type="entry name" value="Domain 2, N(10)-formyltetrahydrofolate synthetase"/>
    <property type="match status" value="1"/>
</dbReference>
<keyword evidence="2 6" id="KW-0554">One-carbon metabolism</keyword>
<protein>
    <recommendedName>
        <fullName evidence="6">Formate--tetrahydrofolate ligase</fullName>
        <ecNumber evidence="6">6.3.4.3</ecNumber>
    </recommendedName>
    <alternativeName>
        <fullName evidence="6">Formyltetrahydrofolate synthetase</fullName>
        <shortName evidence="6">FHS</shortName>
        <shortName evidence="6">FTHFS</shortName>
    </alternativeName>
</protein>
<dbReference type="AlphaFoldDB" id="A0A8T8LIP3"/>
<feature type="binding site" evidence="6">
    <location>
        <begin position="100"/>
        <end position="107"/>
    </location>
    <ligand>
        <name>ATP</name>
        <dbReference type="ChEBI" id="CHEBI:30616"/>
    </ligand>
</feature>
<feature type="region of interest" description="Disordered" evidence="7">
    <location>
        <begin position="66"/>
        <end position="91"/>
    </location>
</feature>
<dbReference type="Proteomes" id="UP000679341">
    <property type="component" value="Chromosome"/>
</dbReference>
<reference evidence="8 9" key="1">
    <citation type="submission" date="2021-03" db="EMBL/GenBank/DDBJ databases">
        <title>Halorubrum sodomense MBLA0099, Whole genome shotgun sequencing.</title>
        <authorList>
            <person name="Seo M.-J."/>
            <person name="Cho E.-S."/>
            <person name="Hwang C.Y."/>
        </authorList>
    </citation>
    <scope>NUCLEOTIDE SEQUENCE [LARGE SCALE GENOMIC DNA]</scope>
    <source>
        <strain evidence="8 9">MBLA0099</strain>
    </source>
</reference>
<dbReference type="HAMAP" id="MF_01543">
    <property type="entry name" value="FTHFS"/>
    <property type="match status" value="1"/>
</dbReference>
<evidence type="ECO:0000256" key="3">
    <source>
        <dbReference type="ARBA" id="ARBA00022598"/>
    </source>
</evidence>
<dbReference type="GO" id="GO:0035999">
    <property type="term" value="P:tetrahydrofolate interconversion"/>
    <property type="evidence" value="ECO:0007669"/>
    <property type="project" value="UniProtKB-UniRule"/>
</dbReference>
<feature type="compositionally biased region" description="Polar residues" evidence="7">
    <location>
        <begin position="1"/>
        <end position="22"/>
    </location>
</feature>
<evidence type="ECO:0000256" key="2">
    <source>
        <dbReference type="ARBA" id="ARBA00022563"/>
    </source>
</evidence>
<dbReference type="OrthoDB" id="53075at2157"/>
<evidence type="ECO:0000313" key="9">
    <source>
        <dbReference type="Proteomes" id="UP000679341"/>
    </source>
</evidence>
<comment type="pathway">
    <text evidence="1 6">One-carbon metabolism; tetrahydrofolate interconversion.</text>
</comment>
<dbReference type="Pfam" id="PF01268">
    <property type="entry name" value="FTHFS"/>
    <property type="match status" value="1"/>
</dbReference>
<evidence type="ECO:0000256" key="4">
    <source>
        <dbReference type="ARBA" id="ARBA00022741"/>
    </source>
</evidence>
<name>A0A8T8LIP3_9EURY</name>
<dbReference type="KEGG" id="hss:J7656_08680"/>
<keyword evidence="9" id="KW-1185">Reference proteome</keyword>
<dbReference type="NCBIfam" id="NF010030">
    <property type="entry name" value="PRK13505.1"/>
    <property type="match status" value="1"/>
</dbReference>
<dbReference type="Gene3D" id="3.40.50.300">
    <property type="entry name" value="P-loop containing nucleotide triphosphate hydrolases"/>
    <property type="match status" value="1"/>
</dbReference>
<dbReference type="SUPFAM" id="SSF52540">
    <property type="entry name" value="P-loop containing nucleoside triphosphate hydrolases"/>
    <property type="match status" value="1"/>
</dbReference>